<dbReference type="Pfam" id="PF00106">
    <property type="entry name" value="adh_short"/>
    <property type="match status" value="1"/>
</dbReference>
<dbReference type="AlphaFoldDB" id="A0A0G9H5G7"/>
<evidence type="ECO:0000313" key="1">
    <source>
        <dbReference type="EMBL" id="KLD64818.1"/>
    </source>
</evidence>
<proteinExistence type="predicted"/>
<gene>
    <name evidence="1" type="ORF">Y882_05155</name>
</gene>
<protein>
    <submittedName>
        <fullName evidence="1">3-oxoacyl-ACP reductase</fullName>
    </submittedName>
</protein>
<dbReference type="InterPro" id="IPR052184">
    <property type="entry name" value="SDR_enzymes"/>
</dbReference>
<dbReference type="InterPro" id="IPR002347">
    <property type="entry name" value="SDR_fam"/>
</dbReference>
<organism evidence="1 2">
    <name type="scientific">Dyella japonica DSM 16301</name>
    <dbReference type="NCBI Taxonomy" id="1440762"/>
    <lineage>
        <taxon>Bacteria</taxon>
        <taxon>Pseudomonadati</taxon>
        <taxon>Pseudomonadota</taxon>
        <taxon>Gammaproteobacteria</taxon>
        <taxon>Lysobacterales</taxon>
        <taxon>Rhodanobacteraceae</taxon>
        <taxon>Dyella</taxon>
    </lineage>
</organism>
<dbReference type="InterPro" id="IPR036291">
    <property type="entry name" value="NAD(P)-bd_dom_sf"/>
</dbReference>
<dbReference type="Gene3D" id="3.40.50.720">
    <property type="entry name" value="NAD(P)-binding Rossmann-like Domain"/>
    <property type="match status" value="1"/>
</dbReference>
<dbReference type="PATRIC" id="fig|1440762.4.peg.377"/>
<accession>A0A0G9H5G7</accession>
<sequence length="233" mass="25017">MTTNKQQTALIVGASRGLGLALAAEYLKRGWQVIATVRGSARTPLHDLQASAGDRLEIEHLDIDVPEQLDTLRARLKGRVLEVLFVNAGVAIEAEKPIGDVSTEGFTRMMVTNALSPMRVIETLDKLVVPGGAIVVMSSGLGSVANNVDGGWETYRASKAALNTLMRSYASRQPEPSRTLLLIAPGWVRTDMGGPDAALDVSESIPLVVDVVTQQTGRSGLQFLNRLGETMPW</sequence>
<dbReference type="SUPFAM" id="SSF51735">
    <property type="entry name" value="NAD(P)-binding Rossmann-fold domains"/>
    <property type="match status" value="1"/>
</dbReference>
<dbReference type="PANTHER" id="PTHR45458">
    <property type="entry name" value="SHORT-CHAIN DEHYDROGENASE/REDUCTASE SDR"/>
    <property type="match status" value="1"/>
</dbReference>
<dbReference type="OrthoDB" id="5786478at2"/>
<dbReference type="PRINTS" id="PR00081">
    <property type="entry name" value="GDHRDH"/>
</dbReference>
<dbReference type="RefSeq" id="WP_046970803.1">
    <property type="nucleotide sequence ID" value="NZ_JPLA01000013.1"/>
</dbReference>
<dbReference type="STRING" id="1440762.Y882_05155"/>
<dbReference type="PANTHER" id="PTHR45458:SF1">
    <property type="entry name" value="SHORT CHAIN DEHYDROGENASE"/>
    <property type="match status" value="1"/>
</dbReference>
<dbReference type="Proteomes" id="UP000035481">
    <property type="component" value="Unassembled WGS sequence"/>
</dbReference>
<dbReference type="GO" id="GO:0016616">
    <property type="term" value="F:oxidoreductase activity, acting on the CH-OH group of donors, NAD or NADP as acceptor"/>
    <property type="evidence" value="ECO:0007669"/>
    <property type="project" value="TreeGrafter"/>
</dbReference>
<dbReference type="EMBL" id="JPLA01000013">
    <property type="protein sequence ID" value="KLD64818.1"/>
    <property type="molecule type" value="Genomic_DNA"/>
</dbReference>
<name>A0A0G9H5G7_9GAMM</name>
<evidence type="ECO:0000313" key="2">
    <source>
        <dbReference type="Proteomes" id="UP000035481"/>
    </source>
</evidence>
<comment type="caution">
    <text evidence="1">The sequence shown here is derived from an EMBL/GenBank/DDBJ whole genome shotgun (WGS) entry which is preliminary data.</text>
</comment>
<reference evidence="1 2" key="1">
    <citation type="journal article" date="2015" name="Antonie Van Leeuwenhoek">
        <title>A phylogenomic and molecular marker based taxonomic framework for the order Xanthomonadales: proposal to transfer the families Algiphilaceae and Solimonadaceae to the order Nevskiales ord. nov. and to create a new family within the order Xanthomonadales, the family Rhodanobacteraceae fam. nov., containing the genus Rhodanobacter and its closest relatives.</title>
        <authorList>
            <person name="Naushad S."/>
            <person name="Adeolu M."/>
            <person name="Wong S."/>
            <person name="Sohail M."/>
            <person name="Schellhorn H.E."/>
            <person name="Gupta R.S."/>
        </authorList>
    </citation>
    <scope>NUCLEOTIDE SEQUENCE [LARGE SCALE GENOMIC DNA]</scope>
    <source>
        <strain evidence="1 2">DSM 16301</strain>
    </source>
</reference>